<accession>A0A453KZH8</accession>
<dbReference type="InterPro" id="IPR002048">
    <property type="entry name" value="EF_hand_dom"/>
</dbReference>
<dbReference type="SMR" id="A0A453KZH8"/>
<dbReference type="STRING" id="200361.A0A453KZH8"/>
<organism evidence="3 4">
    <name type="scientific">Aegilops tauschii subsp. strangulata</name>
    <name type="common">Goatgrass</name>
    <dbReference type="NCBI Taxonomy" id="200361"/>
    <lineage>
        <taxon>Eukaryota</taxon>
        <taxon>Viridiplantae</taxon>
        <taxon>Streptophyta</taxon>
        <taxon>Embryophyta</taxon>
        <taxon>Tracheophyta</taxon>
        <taxon>Spermatophyta</taxon>
        <taxon>Magnoliopsida</taxon>
        <taxon>Liliopsida</taxon>
        <taxon>Poales</taxon>
        <taxon>Poaceae</taxon>
        <taxon>BOP clade</taxon>
        <taxon>Pooideae</taxon>
        <taxon>Triticodae</taxon>
        <taxon>Triticeae</taxon>
        <taxon>Triticinae</taxon>
        <taxon>Aegilops</taxon>
    </lineage>
</organism>
<reference evidence="3" key="4">
    <citation type="submission" date="2019-03" db="UniProtKB">
        <authorList>
            <consortium name="EnsemblPlants"/>
        </authorList>
    </citation>
    <scope>IDENTIFICATION</scope>
</reference>
<dbReference type="CDD" id="cd00051">
    <property type="entry name" value="EFh"/>
    <property type="match status" value="1"/>
</dbReference>
<dbReference type="AlphaFoldDB" id="A0A453KZH8"/>
<dbReference type="Pfam" id="PF00036">
    <property type="entry name" value="EF-hand_1"/>
    <property type="match status" value="1"/>
</dbReference>
<evidence type="ECO:0000256" key="1">
    <source>
        <dbReference type="ARBA" id="ARBA00022837"/>
    </source>
</evidence>
<protein>
    <recommendedName>
        <fullName evidence="2">EF-hand domain-containing protein</fullName>
    </recommendedName>
</protein>
<reference evidence="3" key="3">
    <citation type="journal article" date="2017" name="Nature">
        <title>Genome sequence of the progenitor of the wheat D genome Aegilops tauschii.</title>
        <authorList>
            <person name="Luo M.C."/>
            <person name="Gu Y.Q."/>
            <person name="Puiu D."/>
            <person name="Wang H."/>
            <person name="Twardziok S.O."/>
            <person name="Deal K.R."/>
            <person name="Huo N."/>
            <person name="Zhu T."/>
            <person name="Wang L."/>
            <person name="Wang Y."/>
            <person name="McGuire P.E."/>
            <person name="Liu S."/>
            <person name="Long H."/>
            <person name="Ramasamy R.K."/>
            <person name="Rodriguez J.C."/>
            <person name="Van S.L."/>
            <person name="Yuan L."/>
            <person name="Wang Z."/>
            <person name="Xia Z."/>
            <person name="Xiao L."/>
            <person name="Anderson O.D."/>
            <person name="Ouyang S."/>
            <person name="Liang Y."/>
            <person name="Zimin A.V."/>
            <person name="Pertea G."/>
            <person name="Qi P."/>
            <person name="Bennetzen J.L."/>
            <person name="Dai X."/>
            <person name="Dawson M.W."/>
            <person name="Muller H.G."/>
            <person name="Kugler K."/>
            <person name="Rivarola-Duarte L."/>
            <person name="Spannagl M."/>
            <person name="Mayer K.F.X."/>
            <person name="Lu F.H."/>
            <person name="Bevan M.W."/>
            <person name="Leroy P."/>
            <person name="Li P."/>
            <person name="You F.M."/>
            <person name="Sun Q."/>
            <person name="Liu Z."/>
            <person name="Lyons E."/>
            <person name="Wicker T."/>
            <person name="Salzberg S.L."/>
            <person name="Devos K.M."/>
            <person name="Dvorak J."/>
        </authorList>
    </citation>
    <scope>NUCLEOTIDE SEQUENCE [LARGE SCALE GENOMIC DNA]</scope>
    <source>
        <strain evidence="3">cv. AL8/78</strain>
    </source>
</reference>
<proteinExistence type="predicted"/>
<dbReference type="PROSITE" id="PS00018">
    <property type="entry name" value="EF_HAND_1"/>
    <property type="match status" value="2"/>
</dbReference>
<name>A0A453KZH8_AEGTS</name>
<dbReference type="InterPro" id="IPR018247">
    <property type="entry name" value="EF_Hand_1_Ca_BS"/>
</dbReference>
<dbReference type="Gramene" id="AET5Gv20570100.1">
    <property type="protein sequence ID" value="AET5Gv20570100.1"/>
    <property type="gene ID" value="AET5Gv20570100"/>
</dbReference>
<dbReference type="Proteomes" id="UP000015105">
    <property type="component" value="Chromosome 5D"/>
</dbReference>
<dbReference type="GeneID" id="109763241"/>
<feature type="domain" description="EF-hand" evidence="2">
    <location>
        <begin position="17"/>
        <end position="52"/>
    </location>
</feature>
<dbReference type="RefSeq" id="XP_020177679.1">
    <property type="nucleotide sequence ID" value="XM_020322090.4"/>
</dbReference>
<keyword evidence="4" id="KW-1185">Reference proteome</keyword>
<dbReference type="OMA" id="IDKHEMP"/>
<dbReference type="PROSITE" id="PS50222">
    <property type="entry name" value="EF_HAND_2"/>
    <property type="match status" value="1"/>
</dbReference>
<dbReference type="SUPFAM" id="SSF47473">
    <property type="entry name" value="EF-hand"/>
    <property type="match status" value="1"/>
</dbReference>
<reference evidence="4" key="1">
    <citation type="journal article" date="2014" name="Science">
        <title>Ancient hybridizations among the ancestral genomes of bread wheat.</title>
        <authorList>
            <consortium name="International Wheat Genome Sequencing Consortium,"/>
            <person name="Marcussen T."/>
            <person name="Sandve S.R."/>
            <person name="Heier L."/>
            <person name="Spannagl M."/>
            <person name="Pfeifer M."/>
            <person name="Jakobsen K.S."/>
            <person name="Wulff B.B."/>
            <person name="Steuernagel B."/>
            <person name="Mayer K.F."/>
            <person name="Olsen O.A."/>
        </authorList>
    </citation>
    <scope>NUCLEOTIDE SEQUENCE [LARGE SCALE GENOMIC DNA]</scope>
    <source>
        <strain evidence="4">cv. AL8/78</strain>
    </source>
</reference>
<evidence type="ECO:0000313" key="4">
    <source>
        <dbReference type="Proteomes" id="UP000015105"/>
    </source>
</evidence>
<dbReference type="SMART" id="SM00054">
    <property type="entry name" value="EFh"/>
    <property type="match status" value="1"/>
</dbReference>
<reference evidence="3" key="5">
    <citation type="journal article" date="2021" name="G3 (Bethesda)">
        <title>Aegilops tauschii genome assembly Aet v5.0 features greater sequence contiguity and improved annotation.</title>
        <authorList>
            <person name="Wang L."/>
            <person name="Zhu T."/>
            <person name="Rodriguez J.C."/>
            <person name="Deal K.R."/>
            <person name="Dubcovsky J."/>
            <person name="McGuire P.E."/>
            <person name="Lux T."/>
            <person name="Spannagl M."/>
            <person name="Mayer K.F.X."/>
            <person name="Baldrich P."/>
            <person name="Meyers B.C."/>
            <person name="Huo N."/>
            <person name="Gu Y.Q."/>
            <person name="Zhou H."/>
            <person name="Devos K.M."/>
            <person name="Bennetzen J.L."/>
            <person name="Unver T."/>
            <person name="Budak H."/>
            <person name="Gulick P.J."/>
            <person name="Galiba G."/>
            <person name="Kalapos B."/>
            <person name="Nelson D.R."/>
            <person name="Li P."/>
            <person name="You F.M."/>
            <person name="Luo M.C."/>
            <person name="Dvorak J."/>
        </authorList>
    </citation>
    <scope>NUCLEOTIDE SEQUENCE [LARGE SCALE GENOMIC DNA]</scope>
    <source>
        <strain evidence="3">cv. AL8/78</strain>
    </source>
</reference>
<dbReference type="Gene3D" id="1.10.238.10">
    <property type="entry name" value="EF-hand"/>
    <property type="match status" value="1"/>
</dbReference>
<dbReference type="EnsemblPlants" id="AET5Gv20570100.1">
    <property type="protein sequence ID" value="AET5Gv20570100.1"/>
    <property type="gene ID" value="AET5Gv20570100"/>
</dbReference>
<keyword evidence="1" id="KW-0106">Calcium</keyword>
<sequence>MAIRNVTAATRSLDGDMTVDEFKEWLRRFDVDRDGRISRDELRCAMRTIRTRFSGYKSKRGIEYADADGDGYVDDGEVDGLIEYAQKSLGLRIVAY</sequence>
<dbReference type="InterPro" id="IPR011992">
    <property type="entry name" value="EF-hand-dom_pair"/>
</dbReference>
<evidence type="ECO:0000259" key="2">
    <source>
        <dbReference type="PROSITE" id="PS50222"/>
    </source>
</evidence>
<dbReference type="OrthoDB" id="26525at2759"/>
<dbReference type="KEGG" id="ats:109763241"/>
<reference evidence="4" key="2">
    <citation type="journal article" date="2017" name="Nat. Plants">
        <title>The Aegilops tauschii genome reveals multiple impacts of transposons.</title>
        <authorList>
            <person name="Zhao G."/>
            <person name="Zou C."/>
            <person name="Li K."/>
            <person name="Wang K."/>
            <person name="Li T."/>
            <person name="Gao L."/>
            <person name="Zhang X."/>
            <person name="Wang H."/>
            <person name="Yang Z."/>
            <person name="Liu X."/>
            <person name="Jiang W."/>
            <person name="Mao L."/>
            <person name="Kong X."/>
            <person name="Jiao Y."/>
            <person name="Jia J."/>
        </authorList>
    </citation>
    <scope>NUCLEOTIDE SEQUENCE [LARGE SCALE GENOMIC DNA]</scope>
    <source>
        <strain evidence="4">cv. AL8/78</strain>
    </source>
</reference>
<evidence type="ECO:0000313" key="3">
    <source>
        <dbReference type="EnsemblPlants" id="AET5Gv20570100.1"/>
    </source>
</evidence>
<dbReference type="GO" id="GO:0005509">
    <property type="term" value="F:calcium ion binding"/>
    <property type="evidence" value="ECO:0007669"/>
    <property type="project" value="InterPro"/>
</dbReference>